<name>A0A921QRN0_SORBI</name>
<comment type="subcellular location">
    <subcellularLocation>
        <location evidence="1">Cell membrane</location>
        <topology evidence="1">Single-pass membrane protein</topology>
    </subcellularLocation>
</comment>
<dbReference type="InterPro" id="IPR011009">
    <property type="entry name" value="Kinase-like_dom_sf"/>
</dbReference>
<evidence type="ECO:0000256" key="9">
    <source>
        <dbReference type="ARBA" id="ARBA00022840"/>
    </source>
</evidence>
<evidence type="ECO:0000259" key="15">
    <source>
        <dbReference type="PROSITE" id="PS50011"/>
    </source>
</evidence>
<dbReference type="Pfam" id="PF07714">
    <property type="entry name" value="PK_Tyr_Ser-Thr"/>
    <property type="match status" value="1"/>
</dbReference>
<evidence type="ECO:0000256" key="6">
    <source>
        <dbReference type="ARBA" id="ARBA00022729"/>
    </source>
</evidence>
<evidence type="ECO:0000256" key="4">
    <source>
        <dbReference type="ARBA" id="ARBA00022679"/>
    </source>
</evidence>
<dbReference type="InterPro" id="IPR000719">
    <property type="entry name" value="Prot_kinase_dom"/>
</dbReference>
<feature type="domain" description="Protein kinase" evidence="15">
    <location>
        <begin position="108"/>
        <end position="398"/>
    </location>
</feature>
<evidence type="ECO:0000256" key="14">
    <source>
        <dbReference type="RuleBase" id="RU000304"/>
    </source>
</evidence>
<dbReference type="PROSITE" id="PS50011">
    <property type="entry name" value="PROTEIN_KINASE_DOM"/>
    <property type="match status" value="1"/>
</dbReference>
<evidence type="ECO:0000313" key="16">
    <source>
        <dbReference type="EMBL" id="KAG0526844.1"/>
    </source>
</evidence>
<dbReference type="InterPro" id="IPR017441">
    <property type="entry name" value="Protein_kinase_ATP_BS"/>
</dbReference>
<keyword evidence="9 13" id="KW-0067">ATP-binding</keyword>
<keyword evidence="2" id="KW-1003">Cell membrane</keyword>
<protein>
    <recommendedName>
        <fullName evidence="15">Protein kinase domain-containing protein</fullName>
    </recommendedName>
</protein>
<dbReference type="InterPro" id="IPR050823">
    <property type="entry name" value="Plant_Ser_Thr_Prot_Kinase"/>
</dbReference>
<dbReference type="AlphaFoldDB" id="A0A921QRN0"/>
<evidence type="ECO:0000256" key="2">
    <source>
        <dbReference type="ARBA" id="ARBA00022475"/>
    </source>
</evidence>
<evidence type="ECO:0000256" key="3">
    <source>
        <dbReference type="ARBA" id="ARBA00022527"/>
    </source>
</evidence>
<keyword evidence="8" id="KW-0418">Kinase</keyword>
<evidence type="ECO:0000256" key="7">
    <source>
        <dbReference type="ARBA" id="ARBA00022741"/>
    </source>
</evidence>
<dbReference type="SUPFAM" id="SSF56112">
    <property type="entry name" value="Protein kinase-like (PK-like)"/>
    <property type="match status" value="1"/>
</dbReference>
<accession>A0A921QRN0</accession>
<evidence type="ECO:0000256" key="5">
    <source>
        <dbReference type="ARBA" id="ARBA00022692"/>
    </source>
</evidence>
<keyword evidence="3 14" id="KW-0723">Serine/threonine-protein kinase</keyword>
<keyword evidence="5" id="KW-0812">Transmembrane</keyword>
<evidence type="ECO:0000256" key="11">
    <source>
        <dbReference type="ARBA" id="ARBA00023136"/>
    </source>
</evidence>
<keyword evidence="7 13" id="KW-0547">Nucleotide-binding</keyword>
<dbReference type="GO" id="GO:0005886">
    <property type="term" value="C:plasma membrane"/>
    <property type="evidence" value="ECO:0007669"/>
    <property type="project" value="UniProtKB-SubCell"/>
</dbReference>
<keyword evidence="6" id="KW-0732">Signal</keyword>
<dbReference type="GO" id="GO:0005524">
    <property type="term" value="F:ATP binding"/>
    <property type="evidence" value="ECO:0007669"/>
    <property type="project" value="UniProtKB-UniRule"/>
</dbReference>
<dbReference type="EMBL" id="CM027685">
    <property type="protein sequence ID" value="KAG0526844.1"/>
    <property type="molecule type" value="Genomic_DNA"/>
</dbReference>
<organism evidence="16 17">
    <name type="scientific">Sorghum bicolor</name>
    <name type="common">Sorghum</name>
    <name type="synonym">Sorghum vulgare</name>
    <dbReference type="NCBI Taxonomy" id="4558"/>
    <lineage>
        <taxon>Eukaryota</taxon>
        <taxon>Viridiplantae</taxon>
        <taxon>Streptophyta</taxon>
        <taxon>Embryophyta</taxon>
        <taxon>Tracheophyta</taxon>
        <taxon>Spermatophyta</taxon>
        <taxon>Magnoliopsida</taxon>
        <taxon>Liliopsida</taxon>
        <taxon>Poales</taxon>
        <taxon>Poaceae</taxon>
        <taxon>PACMAD clade</taxon>
        <taxon>Panicoideae</taxon>
        <taxon>Andropogonodae</taxon>
        <taxon>Andropogoneae</taxon>
        <taxon>Sorghinae</taxon>
        <taxon>Sorghum</taxon>
    </lineage>
</organism>
<dbReference type="Proteomes" id="UP000807115">
    <property type="component" value="Chromosome 6"/>
</dbReference>
<reference evidence="16" key="1">
    <citation type="journal article" date="2019" name="BMC Genomics">
        <title>A new reference genome for Sorghum bicolor reveals high levels of sequence similarity between sweet and grain genotypes: implications for the genetics of sugar metabolism.</title>
        <authorList>
            <person name="Cooper E.A."/>
            <person name="Brenton Z.W."/>
            <person name="Flinn B.S."/>
            <person name="Jenkins J."/>
            <person name="Shu S."/>
            <person name="Flowers D."/>
            <person name="Luo F."/>
            <person name="Wang Y."/>
            <person name="Xia P."/>
            <person name="Barry K."/>
            <person name="Daum C."/>
            <person name="Lipzen A."/>
            <person name="Yoshinaga Y."/>
            <person name="Schmutz J."/>
            <person name="Saski C."/>
            <person name="Vermerris W."/>
            <person name="Kresovich S."/>
        </authorList>
    </citation>
    <scope>NUCLEOTIDE SEQUENCE</scope>
</reference>
<dbReference type="PANTHER" id="PTHR45621">
    <property type="entry name" value="OS01G0588500 PROTEIN-RELATED"/>
    <property type="match status" value="1"/>
</dbReference>
<evidence type="ECO:0000256" key="10">
    <source>
        <dbReference type="ARBA" id="ARBA00022989"/>
    </source>
</evidence>
<evidence type="ECO:0000256" key="8">
    <source>
        <dbReference type="ARBA" id="ARBA00022777"/>
    </source>
</evidence>
<dbReference type="PROSITE" id="PS00107">
    <property type="entry name" value="PROTEIN_KINASE_ATP"/>
    <property type="match status" value="1"/>
</dbReference>
<evidence type="ECO:0000313" key="17">
    <source>
        <dbReference type="Proteomes" id="UP000807115"/>
    </source>
</evidence>
<evidence type="ECO:0000256" key="1">
    <source>
        <dbReference type="ARBA" id="ARBA00004162"/>
    </source>
</evidence>
<keyword evidence="11" id="KW-0472">Membrane</keyword>
<dbReference type="GO" id="GO:0004674">
    <property type="term" value="F:protein serine/threonine kinase activity"/>
    <property type="evidence" value="ECO:0007669"/>
    <property type="project" value="UniProtKB-KW"/>
</dbReference>
<feature type="binding site" evidence="13">
    <location>
        <position position="142"/>
    </location>
    <ligand>
        <name>ATP</name>
        <dbReference type="ChEBI" id="CHEBI:30616"/>
    </ligand>
</feature>
<keyword evidence="4" id="KW-0808">Transferase</keyword>
<evidence type="ECO:0000256" key="12">
    <source>
        <dbReference type="ARBA" id="ARBA00023157"/>
    </source>
</evidence>
<sequence>MGCLCLFNGRSKSCKRRPEATAPAPAPAALSSTEARSFASAAAAASCASFASSSANVSEASGARPAASGSSGSGSAASSARSIPELYEERGALWEFGLRELRVATRDFSPLLMVGEGGFGCVYRGVLRLPGGGPGGTPVAVKRLNLNGRQGHKEWLAEVHFLGVVEHRNLVKLIGYCASETDRGPQRLLVYEFMPNKTLDDHLFNRAYPVLPWEVRLQIALGAAEGLLYLHEGLELQIIYRDFKASNVLLDEEFRPKLSDFGLAREGPSEGQTHVSTAVMGTFGYAAPDYVQTGHLTTKSDVWSFGVVLYEILTARRSIERNRPRNEQKLLDWVRRHPPGSEQFGAIMDARLQGRYPMRGATEVARLASGCLAKHGRDRPTMREVVEGLRQATRHTEMDGVVVVVGAAAAAAECQRSPPRAEEEEAPGAEDASAVAVAVAAEARKRRMLHLAALGGAAADAHARRRLMLMRAATTAAAAPT</sequence>
<proteinExistence type="inferred from homology"/>
<dbReference type="InterPro" id="IPR001245">
    <property type="entry name" value="Ser-Thr/Tyr_kinase_cat_dom"/>
</dbReference>
<dbReference type="InterPro" id="IPR008271">
    <property type="entry name" value="Ser/Thr_kinase_AS"/>
</dbReference>
<dbReference type="FunFam" id="1.10.510.10:FF:000468">
    <property type="entry name" value="PTI1-like tyrosine-protein kinase 3"/>
    <property type="match status" value="1"/>
</dbReference>
<keyword evidence="10" id="KW-1133">Transmembrane helix</keyword>
<dbReference type="Gene3D" id="3.30.200.20">
    <property type="entry name" value="Phosphorylase Kinase, domain 1"/>
    <property type="match status" value="1"/>
</dbReference>
<comment type="similarity">
    <text evidence="14">Belongs to the protein kinase superfamily.</text>
</comment>
<reference evidence="16" key="2">
    <citation type="submission" date="2020-10" db="EMBL/GenBank/DDBJ databases">
        <authorList>
            <person name="Cooper E.A."/>
            <person name="Brenton Z.W."/>
            <person name="Flinn B.S."/>
            <person name="Jenkins J."/>
            <person name="Shu S."/>
            <person name="Flowers D."/>
            <person name="Luo F."/>
            <person name="Wang Y."/>
            <person name="Xia P."/>
            <person name="Barry K."/>
            <person name="Daum C."/>
            <person name="Lipzen A."/>
            <person name="Yoshinaga Y."/>
            <person name="Schmutz J."/>
            <person name="Saski C."/>
            <person name="Vermerris W."/>
            <person name="Kresovich S."/>
        </authorList>
    </citation>
    <scope>NUCLEOTIDE SEQUENCE</scope>
</reference>
<evidence type="ECO:0000256" key="13">
    <source>
        <dbReference type="PROSITE-ProRule" id="PRU10141"/>
    </source>
</evidence>
<keyword evidence="12" id="KW-1015">Disulfide bond</keyword>
<dbReference type="Gene3D" id="1.10.510.10">
    <property type="entry name" value="Transferase(Phosphotransferase) domain 1"/>
    <property type="match status" value="1"/>
</dbReference>
<comment type="caution">
    <text evidence="16">The sequence shown here is derived from an EMBL/GenBank/DDBJ whole genome shotgun (WGS) entry which is preliminary data.</text>
</comment>
<gene>
    <name evidence="16" type="ORF">BDA96_06G181200</name>
</gene>
<dbReference type="PROSITE" id="PS00108">
    <property type="entry name" value="PROTEIN_KINASE_ST"/>
    <property type="match status" value="1"/>
</dbReference>